<keyword evidence="2" id="KW-0472">Membrane</keyword>
<keyword evidence="2" id="KW-0812">Transmembrane</keyword>
<evidence type="ECO:0000256" key="1">
    <source>
        <dbReference type="SAM" id="MobiDB-lite"/>
    </source>
</evidence>
<keyword evidence="4" id="KW-1185">Reference proteome</keyword>
<protein>
    <submittedName>
        <fullName evidence="3">Amino acid permease 7</fullName>
    </submittedName>
</protein>
<reference evidence="3 4" key="1">
    <citation type="journal article" date="2018" name="Sci. Data">
        <title>The draft genome sequence of cork oak.</title>
        <authorList>
            <person name="Ramos A.M."/>
            <person name="Usie A."/>
            <person name="Barbosa P."/>
            <person name="Barros P.M."/>
            <person name="Capote T."/>
            <person name="Chaves I."/>
            <person name="Simoes F."/>
            <person name="Abreu I."/>
            <person name="Carrasquinho I."/>
            <person name="Faro C."/>
            <person name="Guimaraes J.B."/>
            <person name="Mendonca D."/>
            <person name="Nobrega F."/>
            <person name="Rodrigues L."/>
            <person name="Saibo N.J.M."/>
            <person name="Varela M.C."/>
            <person name="Egas C."/>
            <person name="Matos J."/>
            <person name="Miguel C.M."/>
            <person name="Oliveira M.M."/>
            <person name="Ricardo C.P."/>
            <person name="Goncalves S."/>
        </authorList>
    </citation>
    <scope>NUCLEOTIDE SEQUENCE [LARGE SCALE GENOMIC DNA]</scope>
    <source>
        <strain evidence="4">cv. HL8</strain>
    </source>
</reference>
<feature type="transmembrane region" description="Helical" evidence="2">
    <location>
        <begin position="61"/>
        <end position="84"/>
    </location>
</feature>
<gene>
    <name evidence="3" type="primary">AAP7_2</name>
    <name evidence="3" type="ORF">CFP56_032169</name>
</gene>
<accession>A0AAW0JJJ6</accession>
<feature type="transmembrane region" description="Helical" evidence="2">
    <location>
        <begin position="30"/>
        <end position="49"/>
    </location>
</feature>
<evidence type="ECO:0000313" key="3">
    <source>
        <dbReference type="EMBL" id="KAK7826439.1"/>
    </source>
</evidence>
<organism evidence="3 4">
    <name type="scientific">Quercus suber</name>
    <name type="common">Cork oak</name>
    <dbReference type="NCBI Taxonomy" id="58331"/>
    <lineage>
        <taxon>Eukaryota</taxon>
        <taxon>Viridiplantae</taxon>
        <taxon>Streptophyta</taxon>
        <taxon>Embryophyta</taxon>
        <taxon>Tracheophyta</taxon>
        <taxon>Spermatophyta</taxon>
        <taxon>Magnoliopsida</taxon>
        <taxon>eudicotyledons</taxon>
        <taxon>Gunneridae</taxon>
        <taxon>Pentapetalae</taxon>
        <taxon>rosids</taxon>
        <taxon>fabids</taxon>
        <taxon>Fagales</taxon>
        <taxon>Fagaceae</taxon>
        <taxon>Quercus</taxon>
    </lineage>
</organism>
<sequence>MGGEEEDQESPLLGSSSQPDEPEEPLKRTGVIGAGVLSLAWSVAQLGWIAGEKSQKVSGVIVLESLWGGAVAYVITAATSMSFMEWLSHKLLVGSHRLVRGHSIDGGTR</sequence>
<keyword evidence="2" id="KW-1133">Transmembrane helix</keyword>
<evidence type="ECO:0000256" key="2">
    <source>
        <dbReference type="SAM" id="Phobius"/>
    </source>
</evidence>
<evidence type="ECO:0000313" key="4">
    <source>
        <dbReference type="Proteomes" id="UP000237347"/>
    </source>
</evidence>
<feature type="region of interest" description="Disordered" evidence="1">
    <location>
        <begin position="1"/>
        <end position="27"/>
    </location>
</feature>
<comment type="caution">
    <text evidence="3">The sequence shown here is derived from an EMBL/GenBank/DDBJ whole genome shotgun (WGS) entry which is preliminary data.</text>
</comment>
<dbReference type="AlphaFoldDB" id="A0AAW0JJJ6"/>
<dbReference type="Proteomes" id="UP000237347">
    <property type="component" value="Unassembled WGS sequence"/>
</dbReference>
<dbReference type="EMBL" id="PKMF04000546">
    <property type="protein sequence ID" value="KAK7826439.1"/>
    <property type="molecule type" value="Genomic_DNA"/>
</dbReference>
<proteinExistence type="predicted"/>
<name>A0AAW0JJJ6_QUESU</name>